<reference evidence="2" key="1">
    <citation type="submission" date="2021-02" db="EMBL/GenBank/DDBJ databases">
        <authorList>
            <person name="Nowell W R."/>
        </authorList>
    </citation>
    <scope>NUCLEOTIDE SEQUENCE</scope>
</reference>
<sequence length="186" mass="22204">MLPARINTAQIDDDMNRSGILISDYWVWNDKFLYYLVPTLSISQSDGIQWLFVDSDTIESYRKQLDERIFDIINRYKVQSNVPGFLISKANFYFCSIPADLPCLEEWIRENYPEQYEVIQNFGPRQHLPKRIDHHDGKYAEIKQALSEIQRLERLKRKQMIYKSAQQIWAELNELDNMNLLELLPR</sequence>
<proteinExistence type="predicted"/>
<keyword evidence="3" id="KW-1185">Reference proteome</keyword>
<organism evidence="2 4">
    <name type="scientific">Adineta ricciae</name>
    <name type="common">Rotifer</name>
    <dbReference type="NCBI Taxonomy" id="249248"/>
    <lineage>
        <taxon>Eukaryota</taxon>
        <taxon>Metazoa</taxon>
        <taxon>Spiralia</taxon>
        <taxon>Gnathifera</taxon>
        <taxon>Rotifera</taxon>
        <taxon>Eurotatoria</taxon>
        <taxon>Bdelloidea</taxon>
        <taxon>Adinetida</taxon>
        <taxon>Adinetidae</taxon>
        <taxon>Adineta</taxon>
    </lineage>
</organism>
<protein>
    <submittedName>
        <fullName evidence="2">Uncharacterized protein</fullName>
    </submittedName>
</protein>
<evidence type="ECO:0000313" key="3">
    <source>
        <dbReference type="Proteomes" id="UP000663828"/>
    </source>
</evidence>
<gene>
    <name evidence="2" type="ORF">EDS130_LOCUS41285</name>
    <name evidence="1" type="ORF">XAT740_LOCUS31987</name>
</gene>
<comment type="caution">
    <text evidence="2">The sequence shown here is derived from an EMBL/GenBank/DDBJ whole genome shotgun (WGS) entry which is preliminary data.</text>
</comment>
<dbReference type="OrthoDB" id="9972100at2759"/>
<dbReference type="AlphaFoldDB" id="A0A815RPR6"/>
<dbReference type="Proteomes" id="UP000663852">
    <property type="component" value="Unassembled WGS sequence"/>
</dbReference>
<dbReference type="Proteomes" id="UP000663828">
    <property type="component" value="Unassembled WGS sequence"/>
</dbReference>
<evidence type="ECO:0000313" key="1">
    <source>
        <dbReference type="EMBL" id="CAF1360500.1"/>
    </source>
</evidence>
<evidence type="ECO:0000313" key="4">
    <source>
        <dbReference type="Proteomes" id="UP000663852"/>
    </source>
</evidence>
<accession>A0A815RPR6</accession>
<name>A0A815RPR6_ADIRI</name>
<evidence type="ECO:0000313" key="2">
    <source>
        <dbReference type="EMBL" id="CAF1478636.1"/>
    </source>
</evidence>
<dbReference type="EMBL" id="CAJNOR010002951">
    <property type="protein sequence ID" value="CAF1360500.1"/>
    <property type="molecule type" value="Genomic_DNA"/>
</dbReference>
<dbReference type="EMBL" id="CAJNOJ010000536">
    <property type="protein sequence ID" value="CAF1478636.1"/>
    <property type="molecule type" value="Genomic_DNA"/>
</dbReference>